<keyword evidence="5 8" id="KW-1133">Transmembrane helix</keyword>
<keyword evidence="3 9" id="KW-0808">Transferase</keyword>
<dbReference type="Proteomes" id="UP000319576">
    <property type="component" value="Chromosome"/>
</dbReference>
<feature type="transmembrane region" description="Helical" evidence="8">
    <location>
        <begin position="130"/>
        <end position="149"/>
    </location>
</feature>
<keyword evidence="2" id="KW-1003">Cell membrane</keyword>
<keyword evidence="9" id="KW-0328">Glycosyltransferase</keyword>
<evidence type="ECO:0000256" key="1">
    <source>
        <dbReference type="ARBA" id="ARBA00004651"/>
    </source>
</evidence>
<dbReference type="RefSeq" id="WP_145243149.1">
    <property type="nucleotide sequence ID" value="NZ_CP036273.1"/>
</dbReference>
<feature type="transmembrane region" description="Helical" evidence="8">
    <location>
        <begin position="398"/>
        <end position="417"/>
    </location>
</feature>
<evidence type="ECO:0000256" key="4">
    <source>
        <dbReference type="ARBA" id="ARBA00022692"/>
    </source>
</evidence>
<proteinExistence type="inferred from homology"/>
<comment type="subcellular location">
    <subcellularLocation>
        <location evidence="1">Cell membrane</location>
        <topology evidence="1">Multi-pass membrane protein</topology>
    </subcellularLocation>
</comment>
<feature type="transmembrane region" description="Helical" evidence="8">
    <location>
        <begin position="105"/>
        <end position="123"/>
    </location>
</feature>
<keyword evidence="4 8" id="KW-0812">Transmembrane</keyword>
<keyword evidence="6 8" id="KW-0472">Membrane</keyword>
<evidence type="ECO:0000256" key="5">
    <source>
        <dbReference type="ARBA" id="ARBA00022989"/>
    </source>
</evidence>
<evidence type="ECO:0000256" key="3">
    <source>
        <dbReference type="ARBA" id="ARBA00022679"/>
    </source>
</evidence>
<feature type="transmembrane region" description="Helical" evidence="8">
    <location>
        <begin position="281"/>
        <end position="303"/>
    </location>
</feature>
<name>A0A517XZV8_9BACT</name>
<accession>A0A517XZV8</accession>
<dbReference type="InterPro" id="IPR018584">
    <property type="entry name" value="GT87"/>
</dbReference>
<evidence type="ECO:0000313" key="10">
    <source>
        <dbReference type="Proteomes" id="UP000319576"/>
    </source>
</evidence>
<sequence>MPTSPRRTVLWVVAAALAALLYGPAYLAVVRPPPGFVGDFVQDWLSARDHAAGLPVYGDLRAALFRHTGLIPDPRDEFLAVNAHPPASVLLVLPLAPLAPADAHFAWNLATLPLAGVAVWLVVRELGYRPGWRGVVIGVALGLPCAPLFDQVMFGQFNALLVFLLAAAWAADRRDLSWLAGACVGVAAAVKLFPAFVAMYFVAAGRWRAAVAAVVAFGVMNAVAAGVLGGETFQVYVAEVIPVVSGEFAGVWRNLSAESYWLRALAPPPQSRIDPAPAFPLLARALIVASQLAVVGAVAWAAWAGRGTTTGRDRAFAAACAGMLLLAPTSWPHYFLLLAVPVGLLVARLPAGPGRWAMWACLAVAWLPDTQASKLVLGPERAFAMIKNRHDPLTPAENLLVASVQTYALAGLFALTLRLPRDPSPS</sequence>
<dbReference type="GO" id="GO:0016758">
    <property type="term" value="F:hexosyltransferase activity"/>
    <property type="evidence" value="ECO:0007669"/>
    <property type="project" value="InterPro"/>
</dbReference>
<evidence type="ECO:0000256" key="2">
    <source>
        <dbReference type="ARBA" id="ARBA00022475"/>
    </source>
</evidence>
<evidence type="ECO:0000256" key="7">
    <source>
        <dbReference type="ARBA" id="ARBA00024033"/>
    </source>
</evidence>
<reference evidence="9 10" key="1">
    <citation type="submission" date="2019-02" db="EMBL/GenBank/DDBJ databases">
        <title>Deep-cultivation of Planctomycetes and their phenomic and genomic characterization uncovers novel biology.</title>
        <authorList>
            <person name="Wiegand S."/>
            <person name="Jogler M."/>
            <person name="Boedeker C."/>
            <person name="Pinto D."/>
            <person name="Vollmers J."/>
            <person name="Rivas-Marin E."/>
            <person name="Kohn T."/>
            <person name="Peeters S.H."/>
            <person name="Heuer A."/>
            <person name="Rast P."/>
            <person name="Oberbeckmann S."/>
            <person name="Bunk B."/>
            <person name="Jeske O."/>
            <person name="Meyerdierks A."/>
            <person name="Storesund J.E."/>
            <person name="Kallscheuer N."/>
            <person name="Luecker S."/>
            <person name="Lage O.M."/>
            <person name="Pohl T."/>
            <person name="Merkel B.J."/>
            <person name="Hornburger P."/>
            <person name="Mueller R.-W."/>
            <person name="Bruemmer F."/>
            <person name="Labrenz M."/>
            <person name="Spormann A.M."/>
            <person name="Op den Camp H."/>
            <person name="Overmann J."/>
            <person name="Amann R."/>
            <person name="Jetten M.S.M."/>
            <person name="Mascher T."/>
            <person name="Medema M.H."/>
            <person name="Devos D.P."/>
            <person name="Kaster A.-K."/>
            <person name="Ovreas L."/>
            <person name="Rohde M."/>
            <person name="Galperin M.Y."/>
            <person name="Jogler C."/>
        </authorList>
    </citation>
    <scope>NUCLEOTIDE SEQUENCE [LARGE SCALE GENOMIC DNA]</scope>
    <source>
        <strain evidence="9 10">ETA_A1</strain>
    </source>
</reference>
<dbReference type="EC" id="2.4.1.-" evidence="9"/>
<dbReference type="AlphaFoldDB" id="A0A517XZV8"/>
<evidence type="ECO:0000256" key="6">
    <source>
        <dbReference type="ARBA" id="ARBA00023136"/>
    </source>
</evidence>
<comment type="similarity">
    <text evidence="7">Belongs to the glycosyltransferase 87 family.</text>
</comment>
<feature type="transmembrane region" description="Helical" evidence="8">
    <location>
        <begin position="315"/>
        <end position="336"/>
    </location>
</feature>
<keyword evidence="10" id="KW-1185">Reference proteome</keyword>
<feature type="transmembrane region" description="Helical" evidence="8">
    <location>
        <begin position="209"/>
        <end position="228"/>
    </location>
</feature>
<dbReference type="EMBL" id="CP036273">
    <property type="protein sequence ID" value="QDU23046.1"/>
    <property type="molecule type" value="Genomic_DNA"/>
</dbReference>
<evidence type="ECO:0000256" key="8">
    <source>
        <dbReference type="SAM" id="Phobius"/>
    </source>
</evidence>
<feature type="transmembrane region" description="Helical" evidence="8">
    <location>
        <begin position="178"/>
        <end position="203"/>
    </location>
</feature>
<protein>
    <submittedName>
        <fullName evidence="9">Polyprenol-phosphate-mannose-dependent alpha-(1-2)-phosphatidylinositol pentamannoside mannosyltransferase</fullName>
        <ecNumber evidence="9">2.4.1.-</ecNumber>
    </submittedName>
</protein>
<evidence type="ECO:0000313" key="9">
    <source>
        <dbReference type="EMBL" id="QDU23046.1"/>
    </source>
</evidence>
<gene>
    <name evidence="9" type="primary">pimE</name>
    <name evidence="9" type="ORF">ETAA1_50360</name>
</gene>
<feature type="transmembrane region" description="Helical" evidence="8">
    <location>
        <begin position="356"/>
        <end position="377"/>
    </location>
</feature>
<dbReference type="KEGG" id="uli:ETAA1_50360"/>
<dbReference type="OrthoDB" id="289549at2"/>
<organism evidence="9 10">
    <name type="scientific">Urbifossiella limnaea</name>
    <dbReference type="NCBI Taxonomy" id="2528023"/>
    <lineage>
        <taxon>Bacteria</taxon>
        <taxon>Pseudomonadati</taxon>
        <taxon>Planctomycetota</taxon>
        <taxon>Planctomycetia</taxon>
        <taxon>Gemmatales</taxon>
        <taxon>Gemmataceae</taxon>
        <taxon>Urbifossiella</taxon>
    </lineage>
</organism>
<dbReference type="Pfam" id="PF09594">
    <property type="entry name" value="GT87"/>
    <property type="match status" value="1"/>
</dbReference>
<dbReference type="GO" id="GO:0005886">
    <property type="term" value="C:plasma membrane"/>
    <property type="evidence" value="ECO:0007669"/>
    <property type="project" value="UniProtKB-SubCell"/>
</dbReference>